<dbReference type="EMBL" id="JAODUP010000358">
    <property type="protein sequence ID" value="KAK2151577.1"/>
    <property type="molecule type" value="Genomic_DNA"/>
</dbReference>
<dbReference type="Pfam" id="PF01344">
    <property type="entry name" value="Kelch_1"/>
    <property type="match status" value="2"/>
</dbReference>
<dbReference type="Gene3D" id="1.25.40.420">
    <property type="match status" value="1"/>
</dbReference>
<gene>
    <name evidence="4" type="ORF">LSH36_358g00004</name>
</gene>
<dbReference type="InterPro" id="IPR000210">
    <property type="entry name" value="BTB/POZ_dom"/>
</dbReference>
<dbReference type="PANTHER" id="PTHR24412:SF497">
    <property type="entry name" value="KELCH-LIKE PROTEIN 18"/>
    <property type="match status" value="1"/>
</dbReference>
<dbReference type="InterPro" id="IPR030603">
    <property type="entry name" value="KLHL18_BTB/POZ"/>
</dbReference>
<evidence type="ECO:0000256" key="2">
    <source>
        <dbReference type="ARBA" id="ARBA00022737"/>
    </source>
</evidence>
<dbReference type="Pfam" id="PF07707">
    <property type="entry name" value="BACK"/>
    <property type="match status" value="1"/>
</dbReference>
<dbReference type="SMART" id="SM00875">
    <property type="entry name" value="BACK"/>
    <property type="match status" value="1"/>
</dbReference>
<keyword evidence="2" id="KW-0677">Repeat</keyword>
<dbReference type="SUPFAM" id="SSF54695">
    <property type="entry name" value="POZ domain"/>
    <property type="match status" value="1"/>
</dbReference>
<dbReference type="AlphaFoldDB" id="A0AAD9JF55"/>
<evidence type="ECO:0000313" key="4">
    <source>
        <dbReference type="EMBL" id="KAK2151577.1"/>
    </source>
</evidence>
<sequence length="570" mass="63492">MADDVVVFHKKDLPLEAFPLMEEIRRRGKLCDVTLKVGDQKFSGHRIVLAASIPYFHAMFTHDMVESKQDEITMQGIEPSALEALINYAYNGKIQLDTTNVQSLLVGACFLHLHTIKEACCDFLRNRLHPNNVLGVRSFADQFMCGNLVDACNSYIQKQFIEVTKSEEFLALSHDEVSLVVSQDELCVDNEEVVFEAVMRWVKTDQLVRPELLPALLCHVRLPLLSPMYLADVVSQEELIKTSLKCRDLIDEAKDYHLIPERRNQLQTFRRRPRCHSGIIGIIYAVGGLTSSGDSISTVEFFDPIVGQWHVDEPMSTFRSRVGIAVLKNDLYAIGGYDGQERLNTVEVFNIKTKKWKLVSPMLCCRSALGAAALDEKVYVCGGYDGVSSLNSVECYHPASDQWKMETNMSKHRSAAGVTVFSGHLYCLGGHDGLSIFDSVECYNVITSQWSMVAPMLTKRCRLGVAALNGKLYAAGGYDGNVFLKSVEQYDPTNNKWSYVAPMNVKRSRVALVANCGKLYAIGGYDGASNLNSVEVFDTKENKWSFAAHMRAHEGGVGVGILPLEALDDV</sequence>
<feature type="domain" description="BTB" evidence="3">
    <location>
        <begin position="31"/>
        <end position="98"/>
    </location>
</feature>
<dbReference type="Gene3D" id="2.120.10.80">
    <property type="entry name" value="Kelch-type beta propeller"/>
    <property type="match status" value="1"/>
</dbReference>
<proteinExistence type="predicted"/>
<evidence type="ECO:0000256" key="1">
    <source>
        <dbReference type="ARBA" id="ARBA00022441"/>
    </source>
</evidence>
<protein>
    <recommendedName>
        <fullName evidence="3">BTB domain-containing protein</fullName>
    </recommendedName>
</protein>
<dbReference type="FunFam" id="3.30.710.10:FF:000001">
    <property type="entry name" value="Kelch-like family member 20"/>
    <property type="match status" value="1"/>
</dbReference>
<dbReference type="InterPro" id="IPR017096">
    <property type="entry name" value="BTB-kelch_protein"/>
</dbReference>
<dbReference type="CDD" id="cd18247">
    <property type="entry name" value="BTB_POZ_KLHL18"/>
    <property type="match status" value="1"/>
</dbReference>
<dbReference type="PROSITE" id="PS50097">
    <property type="entry name" value="BTB"/>
    <property type="match status" value="1"/>
</dbReference>
<dbReference type="SMART" id="SM00225">
    <property type="entry name" value="BTB"/>
    <property type="match status" value="1"/>
</dbReference>
<reference evidence="4" key="1">
    <citation type="journal article" date="2023" name="Mol. Biol. Evol.">
        <title>Third-Generation Sequencing Reveals the Adaptive Role of the Epigenome in Three Deep-Sea Polychaetes.</title>
        <authorList>
            <person name="Perez M."/>
            <person name="Aroh O."/>
            <person name="Sun Y."/>
            <person name="Lan Y."/>
            <person name="Juniper S.K."/>
            <person name="Young C.R."/>
            <person name="Angers B."/>
            <person name="Qian P.Y."/>
        </authorList>
    </citation>
    <scope>NUCLEOTIDE SEQUENCE</scope>
    <source>
        <strain evidence="4">P08H-3</strain>
    </source>
</reference>
<dbReference type="SUPFAM" id="SSF117281">
    <property type="entry name" value="Kelch motif"/>
    <property type="match status" value="2"/>
</dbReference>
<dbReference type="Proteomes" id="UP001208570">
    <property type="component" value="Unassembled WGS sequence"/>
</dbReference>
<comment type="caution">
    <text evidence="4">The sequence shown here is derived from an EMBL/GenBank/DDBJ whole genome shotgun (WGS) entry which is preliminary data.</text>
</comment>
<organism evidence="4 5">
    <name type="scientific">Paralvinella palmiformis</name>
    <dbReference type="NCBI Taxonomy" id="53620"/>
    <lineage>
        <taxon>Eukaryota</taxon>
        <taxon>Metazoa</taxon>
        <taxon>Spiralia</taxon>
        <taxon>Lophotrochozoa</taxon>
        <taxon>Annelida</taxon>
        <taxon>Polychaeta</taxon>
        <taxon>Sedentaria</taxon>
        <taxon>Canalipalpata</taxon>
        <taxon>Terebellida</taxon>
        <taxon>Terebelliformia</taxon>
        <taxon>Alvinellidae</taxon>
        <taxon>Paralvinella</taxon>
    </lineage>
</organism>
<dbReference type="PIRSF" id="PIRSF037037">
    <property type="entry name" value="Kelch-like_protein_gigaxonin"/>
    <property type="match status" value="1"/>
</dbReference>
<dbReference type="InterPro" id="IPR011705">
    <property type="entry name" value="BACK"/>
</dbReference>
<dbReference type="InterPro" id="IPR011333">
    <property type="entry name" value="SKP1/BTB/POZ_sf"/>
</dbReference>
<evidence type="ECO:0000313" key="5">
    <source>
        <dbReference type="Proteomes" id="UP001208570"/>
    </source>
</evidence>
<keyword evidence="1" id="KW-0880">Kelch repeat</keyword>
<dbReference type="InterPro" id="IPR015915">
    <property type="entry name" value="Kelch-typ_b-propeller"/>
</dbReference>
<accession>A0AAD9JF55</accession>
<dbReference type="Gene3D" id="3.30.710.10">
    <property type="entry name" value="Potassium Channel Kv1.1, Chain A"/>
    <property type="match status" value="1"/>
</dbReference>
<dbReference type="FunFam" id="1.25.40.420:FF:000001">
    <property type="entry name" value="Kelch-like family member 12"/>
    <property type="match status" value="1"/>
</dbReference>
<keyword evidence="5" id="KW-1185">Reference proteome</keyword>
<evidence type="ECO:0000259" key="3">
    <source>
        <dbReference type="PROSITE" id="PS50097"/>
    </source>
</evidence>
<dbReference type="SMART" id="SM00612">
    <property type="entry name" value="Kelch"/>
    <property type="match status" value="6"/>
</dbReference>
<dbReference type="Pfam" id="PF00651">
    <property type="entry name" value="BTB"/>
    <property type="match status" value="1"/>
</dbReference>
<dbReference type="PANTHER" id="PTHR24412">
    <property type="entry name" value="KELCH PROTEIN"/>
    <property type="match status" value="1"/>
</dbReference>
<dbReference type="InterPro" id="IPR006652">
    <property type="entry name" value="Kelch_1"/>
</dbReference>
<dbReference type="Pfam" id="PF24681">
    <property type="entry name" value="Kelch_KLHDC2_KLHL20_DRC7"/>
    <property type="match status" value="1"/>
</dbReference>
<name>A0AAD9JF55_9ANNE</name>